<feature type="compositionally biased region" description="Low complexity" evidence="2">
    <location>
        <begin position="138"/>
        <end position="151"/>
    </location>
</feature>
<dbReference type="RefSeq" id="WP_345037067.1">
    <property type="nucleotide sequence ID" value="NZ_BAABBA010000002.1"/>
</dbReference>
<feature type="compositionally biased region" description="Low complexity" evidence="2">
    <location>
        <begin position="210"/>
        <end position="237"/>
    </location>
</feature>
<reference evidence="4" key="1">
    <citation type="journal article" date="2019" name="Int. J. Syst. Evol. Microbiol.">
        <title>The Global Catalogue of Microorganisms (GCM) 10K type strain sequencing project: providing services to taxonomists for standard genome sequencing and annotation.</title>
        <authorList>
            <consortium name="The Broad Institute Genomics Platform"/>
            <consortium name="The Broad Institute Genome Sequencing Center for Infectious Disease"/>
            <person name="Wu L."/>
            <person name="Ma J."/>
        </authorList>
    </citation>
    <scope>NUCLEOTIDE SEQUENCE [LARGE SCALE GENOMIC DNA]</scope>
    <source>
        <strain evidence="4">JCM 17459</strain>
    </source>
</reference>
<feature type="compositionally biased region" description="Basic and acidic residues" evidence="2">
    <location>
        <begin position="621"/>
        <end position="637"/>
    </location>
</feature>
<evidence type="ECO:0000313" key="3">
    <source>
        <dbReference type="EMBL" id="GAA4286036.1"/>
    </source>
</evidence>
<feature type="compositionally biased region" description="Pro residues" evidence="2">
    <location>
        <begin position="238"/>
        <end position="256"/>
    </location>
</feature>
<keyword evidence="4" id="KW-1185">Reference proteome</keyword>
<name>A0ABP8EPU1_9MICO</name>
<evidence type="ECO:0000256" key="2">
    <source>
        <dbReference type="SAM" id="MobiDB-lite"/>
    </source>
</evidence>
<dbReference type="InterPro" id="IPR007139">
    <property type="entry name" value="DUF349"/>
</dbReference>
<feature type="coiled-coil region" evidence="1">
    <location>
        <begin position="365"/>
        <end position="398"/>
    </location>
</feature>
<gene>
    <name evidence="3" type="ORF">GCM10022262_03950</name>
</gene>
<evidence type="ECO:0000313" key="4">
    <source>
        <dbReference type="Proteomes" id="UP001499841"/>
    </source>
</evidence>
<accession>A0ABP8EPU1</accession>
<dbReference type="Pfam" id="PF03993">
    <property type="entry name" value="DUF349"/>
    <property type="match status" value="3"/>
</dbReference>
<feature type="region of interest" description="Disordered" evidence="2">
    <location>
        <begin position="621"/>
        <end position="643"/>
    </location>
</feature>
<organism evidence="3 4">
    <name type="scientific">Georgenia daeguensis</name>
    <dbReference type="NCBI Taxonomy" id="908355"/>
    <lineage>
        <taxon>Bacteria</taxon>
        <taxon>Bacillati</taxon>
        <taxon>Actinomycetota</taxon>
        <taxon>Actinomycetes</taxon>
        <taxon>Micrococcales</taxon>
        <taxon>Bogoriellaceae</taxon>
        <taxon>Georgenia</taxon>
    </lineage>
</organism>
<proteinExistence type="predicted"/>
<comment type="caution">
    <text evidence="3">The sequence shown here is derived from an EMBL/GenBank/DDBJ whole genome shotgun (WGS) entry which is preliminary data.</text>
</comment>
<feature type="compositionally biased region" description="Low complexity" evidence="2">
    <location>
        <begin position="165"/>
        <end position="176"/>
    </location>
</feature>
<feature type="compositionally biased region" description="Low complexity" evidence="2">
    <location>
        <begin position="257"/>
        <end position="268"/>
    </location>
</feature>
<sequence length="690" mass="73399">MTDQPTRSDSPEPTPHQVSSAGDVRPQADPAGDSTAAPVVGAAPNLRGESAPVAEEAAVPPAVSDGVPVALGTADDAAPPTANDRVPAALGTTDADVPAADSNGVPTAQGPAHPTSGGEQAPSSGAEPAGVTEDRPAEAAVEGDVVVQEEGVSAEVQTQAPDLETATPDAQTATPDVETAAPETDAQTPTPDVETAAPETDAQTPTPDVETAAPEADAQTPTPADTAAETGGASAAPTPRPAPGPRPRPLPRPVPSPAAVVPVAAQPAVTPPVDPRDAAEAAAWGRVDDDGTVWVREASGERSVGQYTGADTEEALGFYVRRFLDLQAQVALFEARLPQLAPKEIEQTLTTLTEALEAPAAVGDIDGLRARLERLRGVAEERRQEAAAEREAARAKAVAERTAIVEKAEQIAEQDPARTQWKQSGQRLRDLLDEWKDAQRNGPRLDRSTEDKLWKRFSHARTAFDRHRRQYFSDLDASQGAVKEAKEKLIARAEELSTSTDWGRTASAYRELMDEWKAAGRASRKDDDALWARFRAAQQRFFDARSAQNAEVDAEYGENLKVKLALLEQAEALLPVSDPRTARAALRPIQDQWDEAGKVPRADVQRVEARMRAVEQAVRDAEQAEWERSNPETRARAEGAAAQLHSAIEQLEADLEQARAGGDEKQVAEAEAALEARRAWLDQIQRAAQG</sequence>
<feature type="compositionally biased region" description="Low complexity" evidence="2">
    <location>
        <begin position="73"/>
        <end position="82"/>
    </location>
</feature>
<evidence type="ECO:0000256" key="1">
    <source>
        <dbReference type="SAM" id="Coils"/>
    </source>
</evidence>
<feature type="region of interest" description="Disordered" evidence="2">
    <location>
        <begin position="1"/>
        <end position="291"/>
    </location>
</feature>
<dbReference type="EMBL" id="BAABBA010000002">
    <property type="protein sequence ID" value="GAA4286036.1"/>
    <property type="molecule type" value="Genomic_DNA"/>
</dbReference>
<protein>
    <submittedName>
        <fullName evidence="3">DUF349 domain-containing protein</fullName>
    </submittedName>
</protein>
<keyword evidence="1" id="KW-0175">Coiled coil</keyword>
<dbReference type="Proteomes" id="UP001499841">
    <property type="component" value="Unassembled WGS sequence"/>
</dbReference>
<feature type="compositionally biased region" description="Low complexity" evidence="2">
    <location>
        <begin position="49"/>
        <end position="64"/>
    </location>
</feature>